<gene>
    <name evidence="1" type="ORF">Harvfovirus19_20</name>
</gene>
<reference evidence="1" key="1">
    <citation type="submission" date="2018-10" db="EMBL/GenBank/DDBJ databases">
        <title>Hidden diversity of soil giant viruses.</title>
        <authorList>
            <person name="Schulz F."/>
            <person name="Alteio L."/>
            <person name="Goudeau D."/>
            <person name="Ryan E.M."/>
            <person name="Malmstrom R.R."/>
            <person name="Blanchard J."/>
            <person name="Woyke T."/>
        </authorList>
    </citation>
    <scope>NUCLEOTIDE SEQUENCE</scope>
    <source>
        <strain evidence="1">HAV1</strain>
    </source>
</reference>
<dbReference type="EMBL" id="MK072261">
    <property type="protein sequence ID" value="AYV81175.1"/>
    <property type="molecule type" value="Genomic_DNA"/>
</dbReference>
<accession>A0A3G5A1U6</accession>
<protein>
    <submittedName>
        <fullName evidence="1">Uncharacterized protein</fullName>
    </submittedName>
</protein>
<proteinExistence type="predicted"/>
<organism evidence="1">
    <name type="scientific">Harvfovirus sp</name>
    <dbReference type="NCBI Taxonomy" id="2487768"/>
    <lineage>
        <taxon>Viruses</taxon>
        <taxon>Varidnaviria</taxon>
        <taxon>Bamfordvirae</taxon>
        <taxon>Nucleocytoviricota</taxon>
        <taxon>Megaviricetes</taxon>
        <taxon>Imitervirales</taxon>
        <taxon>Mimiviridae</taxon>
        <taxon>Klosneuvirinae</taxon>
    </lineage>
</organism>
<sequence length="219" mass="25671">MKEFSIDEAILDGLMVGAVSTLGSFTETDPHLSFHQIPSYSEDIALSLKWQSINIISEDFLSNELCYFVQTTHRMYFCLDLNKAKFSYYIVRGENSPPDENHEIVLAGPRRMTCDIYDQFRSRGFILWESHNHDLFFQKTRVKHGTFRKFFPNSIVTLFPNDELLCCEYNTQKGIHYLKLLRYSYLDRLAKVFDALPDVLLDIISSYALGEFLIEKLYW</sequence>
<evidence type="ECO:0000313" key="1">
    <source>
        <dbReference type="EMBL" id="AYV81175.1"/>
    </source>
</evidence>
<name>A0A3G5A1U6_9VIRU</name>